<dbReference type="Gene3D" id="1.25.40.10">
    <property type="entry name" value="Tetratricopeptide repeat domain"/>
    <property type="match status" value="3"/>
</dbReference>
<keyword evidence="2" id="KW-0805">Transcription regulation</keyword>
<proteinExistence type="inferred from homology"/>
<dbReference type="SUPFAM" id="SSF52540">
    <property type="entry name" value="P-loop containing nucleoside triphosphate hydrolases"/>
    <property type="match status" value="1"/>
</dbReference>
<dbReference type="CDD" id="cd15831">
    <property type="entry name" value="BTAD"/>
    <property type="match status" value="1"/>
</dbReference>
<comment type="similarity">
    <text evidence="1">Belongs to the AfsR/DnrI/RedD regulatory family.</text>
</comment>
<reference evidence="8" key="1">
    <citation type="journal article" date="2021" name="Curr. Microbiol.">
        <title>Complete genome of nocamycin-producing strain Saccharothrix syringae NRRL B-16468 reveals the biosynthetic potential for secondary metabolites.</title>
        <authorList>
            <person name="Mo X."/>
            <person name="Yang S."/>
        </authorList>
    </citation>
    <scope>NUCLEOTIDE SEQUENCE [LARGE SCALE GENOMIC DNA]</scope>
    <source>
        <strain evidence="8">ATCC 51364 / DSM 43886 / JCM 6844 / KCTC 9398 / NBRC 14523 / NRRL B-16468 / INA 2240</strain>
    </source>
</reference>
<dbReference type="SUPFAM" id="SSF48452">
    <property type="entry name" value="TPR-like"/>
    <property type="match status" value="2"/>
</dbReference>
<dbReference type="GO" id="GO:0000160">
    <property type="term" value="P:phosphorelay signal transduction system"/>
    <property type="evidence" value="ECO:0007669"/>
    <property type="project" value="InterPro"/>
</dbReference>
<dbReference type="InterPro" id="IPR027417">
    <property type="entry name" value="P-loop_NTPase"/>
</dbReference>
<evidence type="ECO:0000256" key="5">
    <source>
        <dbReference type="PROSITE-ProRule" id="PRU01091"/>
    </source>
</evidence>
<feature type="domain" description="OmpR/PhoB-type" evidence="6">
    <location>
        <begin position="1"/>
        <end position="99"/>
    </location>
</feature>
<feature type="DNA-binding region" description="OmpR/PhoB-type" evidence="5">
    <location>
        <begin position="1"/>
        <end position="99"/>
    </location>
</feature>
<dbReference type="SMART" id="SM01043">
    <property type="entry name" value="BTAD"/>
    <property type="match status" value="1"/>
</dbReference>
<dbReference type="EMBL" id="CP034550">
    <property type="protein sequence ID" value="QFZ17876.1"/>
    <property type="molecule type" value="Genomic_DNA"/>
</dbReference>
<keyword evidence="8" id="KW-1185">Reference proteome</keyword>
<dbReference type="PANTHER" id="PTHR35807">
    <property type="entry name" value="TRANSCRIPTIONAL REGULATOR REDD-RELATED"/>
    <property type="match status" value="1"/>
</dbReference>
<evidence type="ECO:0000256" key="2">
    <source>
        <dbReference type="ARBA" id="ARBA00023015"/>
    </source>
</evidence>
<evidence type="ECO:0000256" key="1">
    <source>
        <dbReference type="ARBA" id="ARBA00005820"/>
    </source>
</evidence>
<name>A0A5Q0GUU4_SACSY</name>
<dbReference type="PROSITE" id="PS51755">
    <property type="entry name" value="OMPR_PHOB"/>
    <property type="match status" value="1"/>
</dbReference>
<dbReference type="Gene3D" id="1.10.10.10">
    <property type="entry name" value="Winged helix-like DNA-binding domain superfamily/Winged helix DNA-binding domain"/>
    <property type="match status" value="1"/>
</dbReference>
<keyword evidence="3 5" id="KW-0238">DNA-binding</keyword>
<dbReference type="InterPro" id="IPR016032">
    <property type="entry name" value="Sig_transdc_resp-reg_C-effctor"/>
</dbReference>
<dbReference type="Gene3D" id="3.40.50.300">
    <property type="entry name" value="P-loop containing nucleotide triphosphate hydrolases"/>
    <property type="match status" value="1"/>
</dbReference>
<gene>
    <name evidence="7" type="ORF">EKG83_10625</name>
</gene>
<dbReference type="PANTHER" id="PTHR35807:SF1">
    <property type="entry name" value="TRANSCRIPTIONAL REGULATOR REDD"/>
    <property type="match status" value="1"/>
</dbReference>
<dbReference type="InterPro" id="IPR001867">
    <property type="entry name" value="OmpR/PhoB-type_DNA-bd"/>
</dbReference>
<dbReference type="SMART" id="SM00862">
    <property type="entry name" value="Trans_reg_C"/>
    <property type="match status" value="1"/>
</dbReference>
<dbReference type="InterPro" id="IPR041664">
    <property type="entry name" value="AAA_16"/>
</dbReference>
<dbReference type="GO" id="GO:0003677">
    <property type="term" value="F:DNA binding"/>
    <property type="evidence" value="ECO:0007669"/>
    <property type="project" value="UniProtKB-UniRule"/>
</dbReference>
<dbReference type="Pfam" id="PF03704">
    <property type="entry name" value="BTAD"/>
    <property type="match status" value="1"/>
</dbReference>
<organism evidence="7 8">
    <name type="scientific">Saccharothrix syringae</name>
    <name type="common">Nocardiopsis syringae</name>
    <dbReference type="NCBI Taxonomy" id="103733"/>
    <lineage>
        <taxon>Bacteria</taxon>
        <taxon>Bacillati</taxon>
        <taxon>Actinomycetota</taxon>
        <taxon>Actinomycetes</taxon>
        <taxon>Pseudonocardiales</taxon>
        <taxon>Pseudonocardiaceae</taxon>
        <taxon>Saccharothrix</taxon>
    </lineage>
</organism>
<dbReference type="InterPro" id="IPR005158">
    <property type="entry name" value="BTAD"/>
</dbReference>
<evidence type="ECO:0000313" key="8">
    <source>
        <dbReference type="Proteomes" id="UP000325787"/>
    </source>
</evidence>
<dbReference type="OrthoDB" id="8482304at2"/>
<dbReference type="SUPFAM" id="SSF46894">
    <property type="entry name" value="C-terminal effector domain of the bipartite response regulators"/>
    <property type="match status" value="1"/>
</dbReference>
<evidence type="ECO:0000256" key="3">
    <source>
        <dbReference type="ARBA" id="ARBA00023125"/>
    </source>
</evidence>
<dbReference type="InterPro" id="IPR051677">
    <property type="entry name" value="AfsR-DnrI-RedD_regulator"/>
</dbReference>
<dbReference type="AlphaFoldDB" id="A0A5Q0GUU4"/>
<dbReference type="Pfam" id="PF00486">
    <property type="entry name" value="Trans_reg_C"/>
    <property type="match status" value="1"/>
</dbReference>
<dbReference type="Pfam" id="PF13191">
    <property type="entry name" value="AAA_16"/>
    <property type="match status" value="1"/>
</dbReference>
<evidence type="ECO:0000313" key="7">
    <source>
        <dbReference type="EMBL" id="QFZ17876.1"/>
    </source>
</evidence>
<evidence type="ECO:0000259" key="6">
    <source>
        <dbReference type="PROSITE" id="PS51755"/>
    </source>
</evidence>
<sequence length="1134" mass="120197">MPSTARGALRVQVLGALRVWSGDEEVAVGSNRQRAVLALLASRPDRNVTRAELVDGVWGEDAPASAVGNLHTYVSGLRSALGQARDLLRSTGTGYSLRLPATAVDREVFTAAHADARRRYAAGDLDGALSVLDEALALWRGEAYADVDCPFADAARAGLAEARLAAVVLRARARLGLDDAGRGDLADLVAELTALVREHPADEALHEVVVLALHRAGRHAEAVEALGTARAALARFGLRPGPALRELHDRVLAPPEPSREPTPLLYVVPSEVTREAPGRLVGRDGELAELAAAVDGVGEDCGGVVWVEGEAGIGKSALLRAALAGVGARGFQLTWGVADEFSGRFPLQVFVECCGATPTSPDPRLADLGEQLQKHRQRWWHHTATVDRLLAFVVEVCAAAPLVLVVDDIQWADDASLLLWRKLVEVTRRHPLLLVAACRPGAGTGEQSSLRAAAAAAGGRELELKPLGQRDTEQVVRDLVGDAVEADVVRDVAARSGGNPLYARVLAEAFTREGARRATGDDVPPSLDGPVDGVLAHLTDAARDVLRWAALLGVRFAVGDLVAVAGPARHLLTALDEAMAAGVVVEAGGALAFRHPVLREVVHGKIAVPVRLALHRQAAEALARAGAPVERVAGQLLAAQPAADGWTASWLVANREALAGRAPLLAARLAERVLDSGVAGEARPDLLATLAGVRFRLARDGEAEAAAQEALVLAEDPALAAEMRHLLALLRHRQGDTAEAVSQLEAALKEPDAPNEWRARHRSLIATILRGGLLDLDEAEAAATRQYTRAMVVGNTCAAAYAMQTKWIVATMRGDHEQALRCADEAHELFKRRSGAVESRCDVLDNRATSLHHLDRVDEAWEALREARELAAEHGLPPSMQLPVAVHHYWTGRWDSALVELHGVTRDSPGLTFHGVRELDAALLRLHGLAALIAARRDEEATTAVHLDLAMTYAHADEDRDLLLVASAVAAERRGRVGAALEALAPLVAPARPRLPRYRWLPFAARLALDADWPNEARAVLAASEGEAAAEVVPGAAAAAADHCRGLLSGDPEPVLRAAGHHRAVGRPVELATALEDAAALLADAGRGAQAAVVYAEAVDGYRALGAHWDLRRAAARMERLGVGLARAGSRVAW</sequence>
<dbReference type="KEGG" id="ssyi:EKG83_10625"/>
<dbReference type="InterPro" id="IPR036388">
    <property type="entry name" value="WH-like_DNA-bd_sf"/>
</dbReference>
<dbReference type="Proteomes" id="UP000325787">
    <property type="component" value="Chromosome"/>
</dbReference>
<keyword evidence="4" id="KW-0804">Transcription</keyword>
<accession>A0A5Q0GUU4</accession>
<evidence type="ECO:0000256" key="4">
    <source>
        <dbReference type="ARBA" id="ARBA00023163"/>
    </source>
</evidence>
<dbReference type="InterPro" id="IPR011990">
    <property type="entry name" value="TPR-like_helical_dom_sf"/>
</dbReference>
<dbReference type="GO" id="GO:0006355">
    <property type="term" value="P:regulation of DNA-templated transcription"/>
    <property type="evidence" value="ECO:0007669"/>
    <property type="project" value="InterPro"/>
</dbReference>
<protein>
    <submittedName>
        <fullName evidence="7">NACHT domain-containing protein</fullName>
    </submittedName>
</protein>